<keyword evidence="6" id="KW-0489">Methyltransferase</keyword>
<dbReference type="GO" id="GO:0031490">
    <property type="term" value="F:chromatin DNA binding"/>
    <property type="evidence" value="ECO:0007669"/>
    <property type="project" value="TreeGrafter"/>
</dbReference>
<dbReference type="STRING" id="418985.A0A1V9WYQ6"/>
<evidence type="ECO:0000256" key="1">
    <source>
        <dbReference type="ARBA" id="ARBA00004123"/>
    </source>
</evidence>
<keyword evidence="2" id="KW-0539">Nucleus</keyword>
<dbReference type="InterPro" id="IPR011990">
    <property type="entry name" value="TPR-like_helical_dom_sf"/>
</dbReference>
<organism evidence="6 7">
    <name type="scientific">Tropilaelaps mercedesae</name>
    <dbReference type="NCBI Taxonomy" id="418985"/>
    <lineage>
        <taxon>Eukaryota</taxon>
        <taxon>Metazoa</taxon>
        <taxon>Ecdysozoa</taxon>
        <taxon>Arthropoda</taxon>
        <taxon>Chelicerata</taxon>
        <taxon>Arachnida</taxon>
        <taxon>Acari</taxon>
        <taxon>Parasitiformes</taxon>
        <taxon>Mesostigmata</taxon>
        <taxon>Gamasina</taxon>
        <taxon>Dermanyssoidea</taxon>
        <taxon>Laelapidae</taxon>
        <taxon>Tropilaelaps</taxon>
    </lineage>
</organism>
<dbReference type="AlphaFoldDB" id="A0A1V9WYQ6"/>
<feature type="region of interest" description="Disordered" evidence="5">
    <location>
        <begin position="144"/>
        <end position="171"/>
    </location>
</feature>
<name>A0A1V9WYQ6_9ACAR</name>
<gene>
    <name evidence="6" type="ORF">BIW11_02357</name>
</gene>
<dbReference type="GO" id="GO:0044666">
    <property type="term" value="C:MLL3/4 complex"/>
    <property type="evidence" value="ECO:0007669"/>
    <property type="project" value="TreeGrafter"/>
</dbReference>
<dbReference type="EMBL" id="MNPL01032574">
    <property type="protein sequence ID" value="OQR66405.1"/>
    <property type="molecule type" value="Genomic_DNA"/>
</dbReference>
<evidence type="ECO:0000256" key="3">
    <source>
        <dbReference type="ARBA" id="ARBA00034483"/>
    </source>
</evidence>
<dbReference type="GO" id="GO:0032259">
    <property type="term" value="P:methylation"/>
    <property type="evidence" value="ECO:0007669"/>
    <property type="project" value="UniProtKB-KW"/>
</dbReference>
<evidence type="ECO:0000256" key="4">
    <source>
        <dbReference type="PROSITE-ProRule" id="PRU00339"/>
    </source>
</evidence>
<keyword evidence="6" id="KW-0808">Transferase</keyword>
<evidence type="ECO:0000256" key="2">
    <source>
        <dbReference type="ARBA" id="ARBA00023242"/>
    </source>
</evidence>
<dbReference type="OrthoDB" id="6508954at2759"/>
<dbReference type="GO" id="GO:0071558">
    <property type="term" value="F:histone H3K27me2/H3K27me3 demethylase activity"/>
    <property type="evidence" value="ECO:0007669"/>
    <property type="project" value="TreeGrafter"/>
</dbReference>
<feature type="region of interest" description="Disordered" evidence="5">
    <location>
        <begin position="242"/>
        <end position="292"/>
    </location>
</feature>
<dbReference type="InParanoid" id="A0A1V9WYQ6"/>
<dbReference type="SMART" id="SM00028">
    <property type="entry name" value="TPR"/>
    <property type="match status" value="8"/>
</dbReference>
<comment type="caution">
    <text evidence="6">The sequence shown here is derived from an EMBL/GenBank/DDBJ whole genome shotgun (WGS) entry which is preliminary data.</text>
</comment>
<dbReference type="Gene3D" id="1.25.40.10">
    <property type="entry name" value="Tetratricopeptide repeat domain"/>
    <property type="match status" value="2"/>
</dbReference>
<accession>A0A1V9WYQ6</accession>
<reference evidence="6 7" key="1">
    <citation type="journal article" date="2017" name="Gigascience">
        <title>Draft genome of the honey bee ectoparasitic mite, Tropilaelaps mercedesae, is shaped by the parasitic life history.</title>
        <authorList>
            <person name="Dong X."/>
            <person name="Armstrong S.D."/>
            <person name="Xia D."/>
            <person name="Makepeace B.L."/>
            <person name="Darby A.C."/>
            <person name="Kadowaki T."/>
        </authorList>
    </citation>
    <scope>NUCLEOTIDE SEQUENCE [LARGE SCALE GENOMIC DNA]</scope>
    <source>
        <strain evidence="6">Wuxi-XJTLU</strain>
    </source>
</reference>
<sequence>MCEATANQTTPPAQQQASQQHSGPTPPEQGPLQAQTTTGHDRPAASSSQASLPGPSRPTGRSGSAGERPPREELTPHELALLARVDSLLFGVVRMHLPENQEKKDLLQKGVRALEQVIVDVRKGKARRKHRRRLDHERHLGDETALMNDGTNGVTDLESGPTASSSLSRKRNVPLERTCAGDADMMANERTAGKNDVLVEVKEEPMDVDDEGAPRVNGHDGEDIQRAVETSQGQHRTDEEVAQLNEFRVNGSCSPETAADGRNRPGRPGPSEGTETSGSQSADSIDECDDERPSDIPVELWAKLGHLNLLLEDYEKALSAYQQYFQRRDDSWNNLAFMYGLAMVYYHYSQFEWAIRAFREILYLEPGFCRAAEVHARLGLMYKVRGDFVEAQRCFEHVARAIQNSETLSISLFELQFHQAHLCEVQGKLSQAKDQYEALLENPVLPRTVKADVLRQLGWMYHSQPLESLGPPLRTLALPPLPASLPLPSLSLPPLALTLQQQQRQTFAIQCLQKSIECDPTSGQSLYFLGRCFAAVGRVHDAFISYRNSVDKAEANADTWCSIGVLYQQQSQPMDALQAYICAVQLDKLHSPAWLNLGVLYEAVKQPADALKCYSNALRGSLFSPDSNLNTCQMP</sequence>
<dbReference type="GO" id="GO:0008168">
    <property type="term" value="F:methyltransferase activity"/>
    <property type="evidence" value="ECO:0007669"/>
    <property type="project" value="UniProtKB-KW"/>
</dbReference>
<protein>
    <submittedName>
        <fullName evidence="6">Histone demethylase UTY-like</fullName>
    </submittedName>
</protein>
<dbReference type="PROSITE" id="PS50005">
    <property type="entry name" value="TPR"/>
    <property type="match status" value="2"/>
</dbReference>
<keyword evidence="7" id="KW-1185">Reference proteome</keyword>
<evidence type="ECO:0000256" key="5">
    <source>
        <dbReference type="SAM" id="MobiDB-lite"/>
    </source>
</evidence>
<comment type="similarity">
    <text evidence="3">Belongs to the UTX family.</text>
</comment>
<feature type="compositionally biased region" description="Polar residues" evidence="5">
    <location>
        <begin position="273"/>
        <end position="283"/>
    </location>
</feature>
<evidence type="ECO:0000313" key="6">
    <source>
        <dbReference type="EMBL" id="OQR66405.1"/>
    </source>
</evidence>
<feature type="repeat" description="TPR" evidence="4">
    <location>
        <begin position="335"/>
        <end position="368"/>
    </location>
</feature>
<evidence type="ECO:0000313" key="7">
    <source>
        <dbReference type="Proteomes" id="UP000192247"/>
    </source>
</evidence>
<dbReference type="InterPro" id="IPR051630">
    <property type="entry name" value="Corepressor-Demethylase"/>
</dbReference>
<keyword evidence="4" id="KW-0802">TPR repeat</keyword>
<feature type="compositionally biased region" description="Low complexity" evidence="5">
    <location>
        <begin position="1"/>
        <end position="20"/>
    </location>
</feature>
<dbReference type="InterPro" id="IPR019734">
    <property type="entry name" value="TPR_rpt"/>
</dbReference>
<dbReference type="GO" id="GO:0010468">
    <property type="term" value="P:regulation of gene expression"/>
    <property type="evidence" value="ECO:0007669"/>
    <property type="project" value="TreeGrafter"/>
</dbReference>
<proteinExistence type="inferred from homology"/>
<dbReference type="PANTHER" id="PTHR14017">
    <property type="entry name" value="LYSINE-SPECIFIC DEMETHYLASE"/>
    <property type="match status" value="1"/>
</dbReference>
<comment type="subcellular location">
    <subcellularLocation>
        <location evidence="1">Nucleus</location>
    </subcellularLocation>
</comment>
<dbReference type="PANTHER" id="PTHR14017:SF1">
    <property type="entry name" value="LD02225P"/>
    <property type="match status" value="1"/>
</dbReference>
<feature type="region of interest" description="Disordered" evidence="5">
    <location>
        <begin position="1"/>
        <end position="73"/>
    </location>
</feature>
<feature type="repeat" description="TPR" evidence="4">
    <location>
        <begin position="298"/>
        <end position="331"/>
    </location>
</feature>
<dbReference type="Pfam" id="PF13181">
    <property type="entry name" value="TPR_8"/>
    <property type="match status" value="1"/>
</dbReference>
<dbReference type="SUPFAM" id="SSF48452">
    <property type="entry name" value="TPR-like"/>
    <property type="match status" value="2"/>
</dbReference>
<dbReference type="Proteomes" id="UP000192247">
    <property type="component" value="Unassembled WGS sequence"/>
</dbReference>
<dbReference type="GO" id="GO:0000978">
    <property type="term" value="F:RNA polymerase II cis-regulatory region sequence-specific DNA binding"/>
    <property type="evidence" value="ECO:0007669"/>
    <property type="project" value="TreeGrafter"/>
</dbReference>